<evidence type="ECO:0000256" key="2">
    <source>
        <dbReference type="ARBA" id="ARBA00022475"/>
    </source>
</evidence>
<evidence type="ECO:0000256" key="4">
    <source>
        <dbReference type="ARBA" id="ARBA00022989"/>
    </source>
</evidence>
<gene>
    <name evidence="7" type="ORF">B0X71_01365</name>
</gene>
<keyword evidence="8" id="KW-1185">Reference proteome</keyword>
<keyword evidence="4 6" id="KW-1133">Transmembrane helix</keyword>
<feature type="transmembrane region" description="Helical" evidence="6">
    <location>
        <begin position="147"/>
        <end position="168"/>
    </location>
</feature>
<accession>A0A1Q2L3A4</accession>
<evidence type="ECO:0000256" key="3">
    <source>
        <dbReference type="ARBA" id="ARBA00022692"/>
    </source>
</evidence>
<dbReference type="KEGG" id="pmar:B0X71_01365"/>
<dbReference type="PANTHER" id="PTHR30249">
    <property type="entry name" value="PUTATIVE SEROTONIN TRANSPORTER"/>
    <property type="match status" value="1"/>
</dbReference>
<organism evidence="7 8">
    <name type="scientific">Planococcus lenghuensis</name>
    <dbReference type="NCBI Taxonomy" id="2213202"/>
    <lineage>
        <taxon>Bacteria</taxon>
        <taxon>Bacillati</taxon>
        <taxon>Bacillota</taxon>
        <taxon>Bacilli</taxon>
        <taxon>Bacillales</taxon>
        <taxon>Caryophanaceae</taxon>
        <taxon>Planococcus</taxon>
    </lineage>
</organism>
<dbReference type="GO" id="GO:0005886">
    <property type="term" value="C:plasma membrane"/>
    <property type="evidence" value="ECO:0007669"/>
    <property type="project" value="UniProtKB-SubCell"/>
</dbReference>
<keyword evidence="5 6" id="KW-0472">Membrane</keyword>
<dbReference type="Proteomes" id="UP000188184">
    <property type="component" value="Chromosome"/>
</dbReference>
<sequence length="228" mass="23903">MLIAIASLIGTILIYLACSRLYMKIPLPILHPVLSSVAVLVLLLIGLDVPYETYMAGARWIDALLGPAVVALAYPLYTQRKLLVRYWKSVLSAVFASLLAGLGSIYVFAVFAGIEQQVLMSLFPKSITTPVAIQVSATLEGIPSMTVAFVMTAGFTGAIIGPAVLQVARVRSEASKGLALGSASHGVGLTKAAELGDRPLSMGSVAMTLSAIFGAGVIPFIIYLFTAS</sequence>
<evidence type="ECO:0008006" key="9">
    <source>
        <dbReference type="Google" id="ProtNLM"/>
    </source>
</evidence>
<dbReference type="OrthoDB" id="9811701at2"/>
<reference evidence="7 8" key="1">
    <citation type="submission" date="2017-02" db="EMBL/GenBank/DDBJ databases">
        <title>The complete genomic sequence of a novel cold adapted crude oil-degrading bacterium Planococcus qaidamina Y42.</title>
        <authorList>
            <person name="Yang R."/>
        </authorList>
    </citation>
    <scope>NUCLEOTIDE SEQUENCE [LARGE SCALE GENOMIC DNA]</scope>
    <source>
        <strain evidence="7 8">Y42</strain>
    </source>
</reference>
<protein>
    <recommendedName>
        <fullName evidence="9">LrgB family protein</fullName>
    </recommendedName>
</protein>
<dbReference type="AlphaFoldDB" id="A0A1Q2L3A4"/>
<evidence type="ECO:0000313" key="7">
    <source>
        <dbReference type="EMBL" id="AQQ54948.1"/>
    </source>
</evidence>
<keyword evidence="2" id="KW-1003">Cell membrane</keyword>
<feature type="transmembrane region" description="Helical" evidence="6">
    <location>
        <begin position="6"/>
        <end position="22"/>
    </location>
</feature>
<feature type="transmembrane region" description="Helical" evidence="6">
    <location>
        <begin position="205"/>
        <end position="225"/>
    </location>
</feature>
<name>A0A1Q2L3A4_9BACL</name>
<dbReference type="EMBL" id="CP019640">
    <property type="protein sequence ID" value="AQQ54948.1"/>
    <property type="molecule type" value="Genomic_DNA"/>
</dbReference>
<evidence type="ECO:0000256" key="6">
    <source>
        <dbReference type="SAM" id="Phobius"/>
    </source>
</evidence>
<dbReference type="InterPro" id="IPR007300">
    <property type="entry name" value="CidB/LrgB"/>
</dbReference>
<keyword evidence="3 6" id="KW-0812">Transmembrane</keyword>
<dbReference type="PANTHER" id="PTHR30249:SF17">
    <property type="entry name" value="HOLIN-LIKE PROTEIN CIDB"/>
    <property type="match status" value="1"/>
</dbReference>
<evidence type="ECO:0000256" key="5">
    <source>
        <dbReference type="ARBA" id="ARBA00023136"/>
    </source>
</evidence>
<feature type="transmembrane region" description="Helical" evidence="6">
    <location>
        <begin position="59"/>
        <end position="77"/>
    </location>
</feature>
<dbReference type="Pfam" id="PF04172">
    <property type="entry name" value="LrgB"/>
    <property type="match status" value="1"/>
</dbReference>
<evidence type="ECO:0000256" key="1">
    <source>
        <dbReference type="ARBA" id="ARBA00004651"/>
    </source>
</evidence>
<evidence type="ECO:0000313" key="8">
    <source>
        <dbReference type="Proteomes" id="UP000188184"/>
    </source>
</evidence>
<feature type="transmembrane region" description="Helical" evidence="6">
    <location>
        <begin position="89"/>
        <end position="114"/>
    </location>
</feature>
<proteinExistence type="predicted"/>
<feature type="transmembrane region" description="Helical" evidence="6">
    <location>
        <begin position="29"/>
        <end position="47"/>
    </location>
</feature>
<comment type="subcellular location">
    <subcellularLocation>
        <location evidence="1">Cell membrane</location>
        <topology evidence="1">Multi-pass membrane protein</topology>
    </subcellularLocation>
</comment>